<proteinExistence type="predicted"/>
<organism evidence="4 5">
    <name type="scientific">Thalassiosira pseudonana</name>
    <name type="common">Marine diatom</name>
    <name type="synonym">Cyclotella nana</name>
    <dbReference type="NCBI Taxonomy" id="35128"/>
    <lineage>
        <taxon>Eukaryota</taxon>
        <taxon>Sar</taxon>
        <taxon>Stramenopiles</taxon>
        <taxon>Ochrophyta</taxon>
        <taxon>Bacillariophyta</taxon>
        <taxon>Coscinodiscophyceae</taxon>
        <taxon>Thalassiosirophycidae</taxon>
        <taxon>Thalassiosirales</taxon>
        <taxon>Thalassiosiraceae</taxon>
        <taxon>Thalassiosira</taxon>
    </lineage>
</organism>
<keyword evidence="5" id="KW-1185">Reference proteome</keyword>
<dbReference type="HOGENOM" id="CLU_499211_0_0_1"/>
<keyword evidence="1" id="KW-0106">Calcium</keyword>
<evidence type="ECO:0000256" key="1">
    <source>
        <dbReference type="ARBA" id="ARBA00022837"/>
    </source>
</evidence>
<dbReference type="InterPro" id="IPR002048">
    <property type="entry name" value="EF_hand_dom"/>
</dbReference>
<evidence type="ECO:0000313" key="5">
    <source>
        <dbReference type="Proteomes" id="UP000001449"/>
    </source>
</evidence>
<dbReference type="PROSITE" id="PS00018">
    <property type="entry name" value="EF_HAND_1"/>
    <property type="match status" value="1"/>
</dbReference>
<protein>
    <recommendedName>
        <fullName evidence="3">EF-hand domain-containing protein</fullName>
    </recommendedName>
</protein>
<evidence type="ECO:0000313" key="4">
    <source>
        <dbReference type="EMBL" id="EED91758.1"/>
    </source>
</evidence>
<gene>
    <name evidence="4" type="ORF">THAPSDRAFT_23309</name>
</gene>
<dbReference type="Proteomes" id="UP000001449">
    <property type="component" value="Chromosome 6"/>
</dbReference>
<dbReference type="InParanoid" id="B8C4N8"/>
<name>B8C4N8_THAPS</name>
<dbReference type="AlphaFoldDB" id="B8C4N8"/>
<evidence type="ECO:0000256" key="2">
    <source>
        <dbReference type="SAM" id="MobiDB-lite"/>
    </source>
</evidence>
<dbReference type="OMA" id="RCIYAWA"/>
<dbReference type="eggNOG" id="ENOG502SHGH">
    <property type="taxonomic scope" value="Eukaryota"/>
</dbReference>
<dbReference type="EMBL" id="CM000643">
    <property type="protein sequence ID" value="EED91758.1"/>
    <property type="molecule type" value="Genomic_DNA"/>
</dbReference>
<feature type="domain" description="EF-hand" evidence="3">
    <location>
        <begin position="319"/>
        <end position="354"/>
    </location>
</feature>
<reference evidence="4 5" key="2">
    <citation type="journal article" date="2008" name="Nature">
        <title>The Phaeodactylum genome reveals the evolutionary history of diatom genomes.</title>
        <authorList>
            <person name="Bowler C."/>
            <person name="Allen A.E."/>
            <person name="Badger J.H."/>
            <person name="Grimwood J."/>
            <person name="Jabbari K."/>
            <person name="Kuo A."/>
            <person name="Maheswari U."/>
            <person name="Martens C."/>
            <person name="Maumus F."/>
            <person name="Otillar R.P."/>
            <person name="Rayko E."/>
            <person name="Salamov A."/>
            <person name="Vandepoele K."/>
            <person name="Beszteri B."/>
            <person name="Gruber A."/>
            <person name="Heijde M."/>
            <person name="Katinka M."/>
            <person name="Mock T."/>
            <person name="Valentin K."/>
            <person name="Verret F."/>
            <person name="Berges J.A."/>
            <person name="Brownlee C."/>
            <person name="Cadoret J.P."/>
            <person name="Chiovitti A."/>
            <person name="Choi C.J."/>
            <person name="Coesel S."/>
            <person name="De Martino A."/>
            <person name="Detter J.C."/>
            <person name="Durkin C."/>
            <person name="Falciatore A."/>
            <person name="Fournet J."/>
            <person name="Haruta M."/>
            <person name="Huysman M.J."/>
            <person name="Jenkins B.D."/>
            <person name="Jiroutova K."/>
            <person name="Jorgensen R.E."/>
            <person name="Joubert Y."/>
            <person name="Kaplan A."/>
            <person name="Kroger N."/>
            <person name="Kroth P.G."/>
            <person name="La Roche J."/>
            <person name="Lindquist E."/>
            <person name="Lommer M."/>
            <person name="Martin-Jezequel V."/>
            <person name="Lopez P.J."/>
            <person name="Lucas S."/>
            <person name="Mangogna M."/>
            <person name="McGinnis K."/>
            <person name="Medlin L.K."/>
            <person name="Montsant A."/>
            <person name="Oudot-Le Secq M.P."/>
            <person name="Napoli C."/>
            <person name="Obornik M."/>
            <person name="Parker M.S."/>
            <person name="Petit J.L."/>
            <person name="Porcel B.M."/>
            <person name="Poulsen N."/>
            <person name="Robison M."/>
            <person name="Rychlewski L."/>
            <person name="Rynearson T.A."/>
            <person name="Schmutz J."/>
            <person name="Shapiro H."/>
            <person name="Siaut M."/>
            <person name="Stanley M."/>
            <person name="Sussman M.R."/>
            <person name="Taylor A.R."/>
            <person name="Vardi A."/>
            <person name="von Dassow P."/>
            <person name="Vyverman W."/>
            <person name="Willis A."/>
            <person name="Wyrwicz L.S."/>
            <person name="Rokhsar D.S."/>
            <person name="Weissenbach J."/>
            <person name="Armbrust E.V."/>
            <person name="Green B.R."/>
            <person name="Van de Peer Y."/>
            <person name="Grigoriev I.V."/>
        </authorList>
    </citation>
    <scope>NUCLEOTIDE SEQUENCE [LARGE SCALE GENOMIC DNA]</scope>
    <source>
        <strain evidence="4 5">CCMP1335</strain>
    </source>
</reference>
<accession>B8C4N8</accession>
<dbReference type="InterPro" id="IPR011992">
    <property type="entry name" value="EF-hand-dom_pair"/>
</dbReference>
<sequence length="562" mass="61428">MAQSIPSNKPKSTTDNTTTAKSPGAAGPSWGVDANTEGGGVWANTSSKKEKLNELLTDLNATGVDTGVRGMESLDDAATLEEKLDLAFADGLKCVAKFVDSAENDDVNVTTTAAGDDSTSTTTANDTATNEGSMQQVAQKAKHATTQFFQMLTSASTSMEEWEQSKFEATMNEAIRILSTGLPMDPNLKKPVAGSLDVDSPLCYVREFTEASDANVSDESAAAAAADDDDLANDKELKQQIEKLNEITAQAFSSSIQLYRALLLRATAQTLLENWSTLTEVTSGDIDRAAVAKESIKPQRSTVSAKCVQKLFESYTSGNSQAWTESWWNLIDADNDGRIDEEEMNSVVDLAIKPVHLALKEMVDLSLEVCPVRTFGLGKDGDAWFLGGETIPELATTYVGHGSSSSKTVIPIKLSWRNRRAELKARKILAKTFAATLVRHFRDQVETPHRLRCIYAWADKSHQDNKIDSILVDASEDWGAASSIVGRKRYVELQPKISYAEFREVQAKHFPHLDKIGEEILMSFKEDLWVLQGKGRQNKELRRDCALFLLGVSLVDLGIGLL</sequence>
<dbReference type="RefSeq" id="XP_002291651.1">
    <property type="nucleotide sequence ID" value="XM_002291615.1"/>
</dbReference>
<evidence type="ECO:0000259" key="3">
    <source>
        <dbReference type="PROSITE" id="PS50222"/>
    </source>
</evidence>
<dbReference type="GO" id="GO:0005509">
    <property type="term" value="F:calcium ion binding"/>
    <property type="evidence" value="ECO:0007669"/>
    <property type="project" value="InterPro"/>
</dbReference>
<dbReference type="KEGG" id="tps:THAPSDRAFT_23309"/>
<dbReference type="PROSITE" id="PS50222">
    <property type="entry name" value="EF_HAND_2"/>
    <property type="match status" value="1"/>
</dbReference>
<dbReference type="InterPro" id="IPR018247">
    <property type="entry name" value="EF_Hand_1_Ca_BS"/>
</dbReference>
<reference evidence="4 5" key="1">
    <citation type="journal article" date="2004" name="Science">
        <title>The genome of the diatom Thalassiosira pseudonana: ecology, evolution, and metabolism.</title>
        <authorList>
            <person name="Armbrust E.V."/>
            <person name="Berges J.A."/>
            <person name="Bowler C."/>
            <person name="Green B.R."/>
            <person name="Martinez D."/>
            <person name="Putnam N.H."/>
            <person name="Zhou S."/>
            <person name="Allen A.E."/>
            <person name="Apt K.E."/>
            <person name="Bechner M."/>
            <person name="Brzezinski M.A."/>
            <person name="Chaal B.K."/>
            <person name="Chiovitti A."/>
            <person name="Davis A.K."/>
            <person name="Demarest M.S."/>
            <person name="Detter J.C."/>
            <person name="Glavina T."/>
            <person name="Goodstein D."/>
            <person name="Hadi M.Z."/>
            <person name="Hellsten U."/>
            <person name="Hildebrand M."/>
            <person name="Jenkins B.D."/>
            <person name="Jurka J."/>
            <person name="Kapitonov V.V."/>
            <person name="Kroger N."/>
            <person name="Lau W.W."/>
            <person name="Lane T.W."/>
            <person name="Larimer F.W."/>
            <person name="Lippmeier J.C."/>
            <person name="Lucas S."/>
            <person name="Medina M."/>
            <person name="Montsant A."/>
            <person name="Obornik M."/>
            <person name="Parker M.S."/>
            <person name="Palenik B."/>
            <person name="Pazour G.J."/>
            <person name="Richardson P.M."/>
            <person name="Rynearson T.A."/>
            <person name="Saito M.A."/>
            <person name="Schwartz D.C."/>
            <person name="Thamatrakoln K."/>
            <person name="Valentin K."/>
            <person name="Vardi A."/>
            <person name="Wilkerson F.P."/>
            <person name="Rokhsar D.S."/>
        </authorList>
    </citation>
    <scope>NUCLEOTIDE SEQUENCE [LARGE SCALE GENOMIC DNA]</scope>
    <source>
        <strain evidence="4 5">CCMP1335</strain>
    </source>
</reference>
<feature type="region of interest" description="Disordered" evidence="2">
    <location>
        <begin position="1"/>
        <end position="46"/>
    </location>
</feature>
<dbReference type="PaxDb" id="35128-Thaps23309"/>
<feature type="region of interest" description="Disordered" evidence="2">
    <location>
        <begin position="109"/>
        <end position="131"/>
    </location>
</feature>
<dbReference type="SUPFAM" id="SSF47473">
    <property type="entry name" value="EF-hand"/>
    <property type="match status" value="1"/>
</dbReference>
<feature type="compositionally biased region" description="Polar residues" evidence="2">
    <location>
        <begin position="1"/>
        <end position="21"/>
    </location>
</feature>
<dbReference type="GeneID" id="7446548"/>
<feature type="compositionally biased region" description="Low complexity" evidence="2">
    <location>
        <begin position="110"/>
        <end position="130"/>
    </location>
</feature>